<protein>
    <submittedName>
        <fullName evidence="2">GNAT family N-acetyltransferase</fullName>
        <ecNumber evidence="2">2.3.-.-</ecNumber>
    </submittedName>
</protein>
<organism evidence="2 3">
    <name type="scientific">Paenibacillus vulneris</name>
    <dbReference type="NCBI Taxonomy" id="1133364"/>
    <lineage>
        <taxon>Bacteria</taxon>
        <taxon>Bacillati</taxon>
        <taxon>Bacillota</taxon>
        <taxon>Bacilli</taxon>
        <taxon>Bacillales</taxon>
        <taxon>Paenibacillaceae</taxon>
        <taxon>Paenibacillus</taxon>
    </lineage>
</organism>
<gene>
    <name evidence="2" type="ORF">ACFQ4B_20730</name>
</gene>
<dbReference type="InterPro" id="IPR000182">
    <property type="entry name" value="GNAT_dom"/>
</dbReference>
<dbReference type="InterPro" id="IPR051531">
    <property type="entry name" value="N-acetyltransferase"/>
</dbReference>
<dbReference type="PANTHER" id="PTHR43792">
    <property type="entry name" value="GNAT FAMILY, PUTATIVE (AFU_ORTHOLOGUE AFUA_3G00765)-RELATED-RELATED"/>
    <property type="match status" value="1"/>
</dbReference>
<accession>A0ABW3UNN6</accession>
<evidence type="ECO:0000313" key="2">
    <source>
        <dbReference type="EMBL" id="MFD1222548.1"/>
    </source>
</evidence>
<keyword evidence="2" id="KW-0012">Acyltransferase</keyword>
<dbReference type="Gene3D" id="3.40.630.30">
    <property type="match status" value="1"/>
</dbReference>
<evidence type="ECO:0000259" key="1">
    <source>
        <dbReference type="PROSITE" id="PS51186"/>
    </source>
</evidence>
<feature type="domain" description="N-acetyltransferase" evidence="1">
    <location>
        <begin position="20"/>
        <end position="194"/>
    </location>
</feature>
<name>A0ABW3UNN6_9BACL</name>
<dbReference type="GO" id="GO:0016746">
    <property type="term" value="F:acyltransferase activity"/>
    <property type="evidence" value="ECO:0007669"/>
    <property type="project" value="UniProtKB-KW"/>
</dbReference>
<evidence type="ECO:0000313" key="3">
    <source>
        <dbReference type="Proteomes" id="UP001597180"/>
    </source>
</evidence>
<dbReference type="EMBL" id="JBHTLU010000031">
    <property type="protein sequence ID" value="MFD1222548.1"/>
    <property type="molecule type" value="Genomic_DNA"/>
</dbReference>
<dbReference type="PROSITE" id="PS51186">
    <property type="entry name" value="GNAT"/>
    <property type="match status" value="1"/>
</dbReference>
<dbReference type="Proteomes" id="UP001597180">
    <property type="component" value="Unassembled WGS sequence"/>
</dbReference>
<dbReference type="SUPFAM" id="SSF55729">
    <property type="entry name" value="Acyl-CoA N-acyltransferases (Nat)"/>
    <property type="match status" value="1"/>
</dbReference>
<comment type="caution">
    <text evidence="2">The sequence shown here is derived from an EMBL/GenBank/DDBJ whole genome shotgun (WGS) entry which is preliminary data.</text>
</comment>
<dbReference type="EC" id="2.3.-.-" evidence="2"/>
<proteinExistence type="predicted"/>
<reference evidence="3" key="1">
    <citation type="journal article" date="2019" name="Int. J. Syst. Evol. Microbiol.">
        <title>The Global Catalogue of Microorganisms (GCM) 10K type strain sequencing project: providing services to taxonomists for standard genome sequencing and annotation.</title>
        <authorList>
            <consortium name="The Broad Institute Genomics Platform"/>
            <consortium name="The Broad Institute Genome Sequencing Center for Infectious Disease"/>
            <person name="Wu L."/>
            <person name="Ma J."/>
        </authorList>
    </citation>
    <scope>NUCLEOTIDE SEQUENCE [LARGE SCALE GENOMIC DNA]</scope>
    <source>
        <strain evidence="3">CCUG 53270</strain>
    </source>
</reference>
<dbReference type="PANTHER" id="PTHR43792:SF9">
    <property type="entry name" value="RIBOSOMAL-PROTEIN-ALANINE ACETYLTRANSFERASE"/>
    <property type="match status" value="1"/>
</dbReference>
<keyword evidence="2" id="KW-0808">Transferase</keyword>
<dbReference type="RefSeq" id="WP_345588164.1">
    <property type="nucleotide sequence ID" value="NZ_BAABJG010000015.1"/>
</dbReference>
<keyword evidence="3" id="KW-1185">Reference proteome</keyword>
<sequence>MKQERSSNRDTVFTIDCKDILLREYQLDDLEPLHELTHQPEIVQYLPGWNVTKVQRLHWMASYELKENRRFLQAVAEDGIIGDLRLRLGVILKGTVEFIGWCCTGTKEELPSPNREIVYALSGAHRNKGYATQAVQGLIRYLFENTDVELLNAIALLDNLPSQAVIQKCGFDLINQVEIQKERYNHYILRKQSCIPSSS</sequence>
<dbReference type="InterPro" id="IPR016181">
    <property type="entry name" value="Acyl_CoA_acyltransferase"/>
</dbReference>
<dbReference type="Pfam" id="PF13302">
    <property type="entry name" value="Acetyltransf_3"/>
    <property type="match status" value="1"/>
</dbReference>